<dbReference type="Proteomes" id="UP000023541">
    <property type="component" value="Unassembled WGS sequence"/>
</dbReference>
<organism evidence="1 2">
    <name type="scientific">Aquimarina atlantica</name>
    <dbReference type="NCBI Taxonomy" id="1317122"/>
    <lineage>
        <taxon>Bacteria</taxon>
        <taxon>Pseudomonadati</taxon>
        <taxon>Bacteroidota</taxon>
        <taxon>Flavobacteriia</taxon>
        <taxon>Flavobacteriales</taxon>
        <taxon>Flavobacteriaceae</taxon>
        <taxon>Aquimarina</taxon>
    </lineage>
</organism>
<gene>
    <name evidence="1" type="ORF">ATO12_12910</name>
</gene>
<sequence length="95" mass="11323">MNTLEKERIVKKNVLEIFKENFDVTHTDDEILNIKPEKEFSTNYTRFYESILDIFLIEDRELKSIKGTVKDTIKKVAELWPIAPNSSATWEWQMQ</sequence>
<dbReference type="OrthoDB" id="1163736at2"/>
<evidence type="ECO:0000313" key="1">
    <source>
        <dbReference type="EMBL" id="EZH74661.1"/>
    </source>
</evidence>
<dbReference type="RefSeq" id="WP_034241262.1">
    <property type="nucleotide sequence ID" value="NZ_AQRA01000003.1"/>
</dbReference>
<proteinExistence type="predicted"/>
<reference evidence="1 2" key="1">
    <citation type="submission" date="2014-04" db="EMBL/GenBank/DDBJ databases">
        <title>Aquimarina sp. 22II-S11-z7 Genome Sequencing.</title>
        <authorList>
            <person name="Lai Q."/>
        </authorList>
    </citation>
    <scope>NUCLEOTIDE SEQUENCE [LARGE SCALE GENOMIC DNA]</scope>
    <source>
        <strain evidence="1 2">22II-S11-z7</strain>
    </source>
</reference>
<comment type="caution">
    <text evidence="1">The sequence shown here is derived from an EMBL/GenBank/DDBJ whole genome shotgun (WGS) entry which is preliminary data.</text>
</comment>
<dbReference type="eggNOG" id="ENOG5031290">
    <property type="taxonomic scope" value="Bacteria"/>
</dbReference>
<keyword evidence="2" id="KW-1185">Reference proteome</keyword>
<evidence type="ECO:0000313" key="2">
    <source>
        <dbReference type="Proteomes" id="UP000023541"/>
    </source>
</evidence>
<accession>A0A023BX79</accession>
<dbReference type="EMBL" id="AQRA01000003">
    <property type="protein sequence ID" value="EZH74661.1"/>
    <property type="molecule type" value="Genomic_DNA"/>
</dbReference>
<protein>
    <submittedName>
        <fullName evidence="1">Uncharacterized protein</fullName>
    </submittedName>
</protein>
<dbReference type="AlphaFoldDB" id="A0A023BX79"/>
<name>A0A023BX79_9FLAO</name>